<evidence type="ECO:0000313" key="8">
    <source>
        <dbReference type="EMBL" id="GLR63406.1"/>
    </source>
</evidence>
<keyword evidence="4" id="KW-0411">Iron-sulfur</keyword>
<name>A0ABQ5ZXM9_9GAMM</name>
<proteinExistence type="inferred from homology"/>
<evidence type="ECO:0000259" key="7">
    <source>
        <dbReference type="PROSITE" id="PS51296"/>
    </source>
</evidence>
<dbReference type="Pfam" id="PF00355">
    <property type="entry name" value="Rieske"/>
    <property type="match status" value="1"/>
</dbReference>
<dbReference type="PANTHER" id="PTHR21496:SF0">
    <property type="entry name" value="RIESKE DOMAIN-CONTAINING PROTEIN"/>
    <property type="match status" value="1"/>
</dbReference>
<evidence type="ECO:0000256" key="1">
    <source>
        <dbReference type="ARBA" id="ARBA00022714"/>
    </source>
</evidence>
<dbReference type="RefSeq" id="WP_036240515.1">
    <property type="nucleotide sequence ID" value="NZ_BSOR01000015.1"/>
</dbReference>
<dbReference type="EMBL" id="BSOR01000015">
    <property type="protein sequence ID" value="GLR63406.1"/>
    <property type="molecule type" value="Genomic_DNA"/>
</dbReference>
<feature type="domain" description="Rieske" evidence="7">
    <location>
        <begin position="4"/>
        <end position="100"/>
    </location>
</feature>
<keyword evidence="9" id="KW-1185">Reference proteome</keyword>
<evidence type="ECO:0000256" key="2">
    <source>
        <dbReference type="ARBA" id="ARBA00022723"/>
    </source>
</evidence>
<evidence type="ECO:0000313" key="9">
    <source>
        <dbReference type="Proteomes" id="UP001156682"/>
    </source>
</evidence>
<comment type="caution">
    <text evidence="8">The sequence shown here is derived from an EMBL/GenBank/DDBJ whole genome shotgun (WGS) entry which is preliminary data.</text>
</comment>
<dbReference type="PANTHER" id="PTHR21496">
    <property type="entry name" value="FERREDOXIN-RELATED"/>
    <property type="match status" value="1"/>
</dbReference>
<evidence type="ECO:0000256" key="3">
    <source>
        <dbReference type="ARBA" id="ARBA00023004"/>
    </source>
</evidence>
<dbReference type="SUPFAM" id="SSF50022">
    <property type="entry name" value="ISP domain"/>
    <property type="match status" value="1"/>
</dbReference>
<comment type="cofactor">
    <cofactor evidence="5">
        <name>[2Fe-2S] cluster</name>
        <dbReference type="ChEBI" id="CHEBI:190135"/>
    </cofactor>
</comment>
<comment type="similarity">
    <text evidence="6">Belongs to the bacterial ring-hydroxylating dioxygenase ferredoxin component family.</text>
</comment>
<dbReference type="Proteomes" id="UP001156682">
    <property type="component" value="Unassembled WGS sequence"/>
</dbReference>
<dbReference type="InterPro" id="IPR017941">
    <property type="entry name" value="Rieske_2Fe-2S"/>
</dbReference>
<dbReference type="InterPro" id="IPR036922">
    <property type="entry name" value="Rieske_2Fe-2S_sf"/>
</dbReference>
<evidence type="ECO:0000256" key="5">
    <source>
        <dbReference type="ARBA" id="ARBA00034078"/>
    </source>
</evidence>
<protein>
    <submittedName>
        <fullName evidence="8">Diguanylate cyclase</fullName>
    </submittedName>
</protein>
<keyword evidence="1" id="KW-0001">2Fe-2S</keyword>
<evidence type="ECO:0000256" key="6">
    <source>
        <dbReference type="ARBA" id="ARBA00038001"/>
    </source>
</evidence>
<keyword evidence="2" id="KW-0479">Metal-binding</keyword>
<gene>
    <name evidence="8" type="ORF">GCM10007878_08410</name>
</gene>
<organism evidence="8 9">
    <name type="scientific">Marinospirillum insulare</name>
    <dbReference type="NCBI Taxonomy" id="217169"/>
    <lineage>
        <taxon>Bacteria</taxon>
        <taxon>Pseudomonadati</taxon>
        <taxon>Pseudomonadota</taxon>
        <taxon>Gammaproteobacteria</taxon>
        <taxon>Oceanospirillales</taxon>
        <taxon>Oceanospirillaceae</taxon>
        <taxon>Marinospirillum</taxon>
    </lineage>
</organism>
<keyword evidence="3" id="KW-0408">Iron</keyword>
<sequence length="102" mass="11006">MQWIEVCKEEALAEGEFVIVENDDGDEVLVARAEGELRAVVNACSHDGRGFEGGCIEAGLLICPRHGSRFCLRSGKVLTPPAYSDIETFEVKAEAGLILVQA</sequence>
<evidence type="ECO:0000256" key="4">
    <source>
        <dbReference type="ARBA" id="ARBA00023014"/>
    </source>
</evidence>
<accession>A0ABQ5ZXM9</accession>
<dbReference type="PROSITE" id="PS51296">
    <property type="entry name" value="RIESKE"/>
    <property type="match status" value="1"/>
</dbReference>
<reference evidence="9" key="1">
    <citation type="journal article" date="2019" name="Int. J. Syst. Evol. Microbiol.">
        <title>The Global Catalogue of Microorganisms (GCM) 10K type strain sequencing project: providing services to taxonomists for standard genome sequencing and annotation.</title>
        <authorList>
            <consortium name="The Broad Institute Genomics Platform"/>
            <consortium name="The Broad Institute Genome Sequencing Center for Infectious Disease"/>
            <person name="Wu L."/>
            <person name="Ma J."/>
        </authorList>
    </citation>
    <scope>NUCLEOTIDE SEQUENCE [LARGE SCALE GENOMIC DNA]</scope>
    <source>
        <strain evidence="9">NBRC 100033</strain>
    </source>
</reference>
<dbReference type="Gene3D" id="2.102.10.10">
    <property type="entry name" value="Rieske [2Fe-2S] iron-sulphur domain"/>
    <property type="match status" value="1"/>
</dbReference>